<comment type="subcellular location">
    <subcellularLocation>
        <location evidence="1">Cell surface</location>
    </subcellularLocation>
</comment>
<evidence type="ECO:0000256" key="1">
    <source>
        <dbReference type="ARBA" id="ARBA00004241"/>
    </source>
</evidence>
<evidence type="ECO:0000313" key="5">
    <source>
        <dbReference type="Proteomes" id="UP000626786"/>
    </source>
</evidence>
<dbReference type="PIRSF" id="PIRSF021292">
    <property type="entry name" value="Competence_ComGD"/>
    <property type="match status" value="1"/>
</dbReference>
<name>A0ABR8U588_9BACL</name>
<dbReference type="Proteomes" id="UP000626786">
    <property type="component" value="Unassembled WGS sequence"/>
</dbReference>
<dbReference type="NCBIfam" id="TIGR02532">
    <property type="entry name" value="IV_pilin_GFxxxE"/>
    <property type="match status" value="1"/>
</dbReference>
<comment type="caution">
    <text evidence="4">The sequence shown here is derived from an EMBL/GenBank/DDBJ whole genome shotgun (WGS) entry which is preliminary data.</text>
</comment>
<dbReference type="RefSeq" id="WP_191692804.1">
    <property type="nucleotide sequence ID" value="NZ_JACSQN010000001.1"/>
</dbReference>
<gene>
    <name evidence="4" type="ORF">H9649_01120</name>
</gene>
<sequence>MSKQSGFTFLELLLVLSIVAILTVVILPSGDRWVKKQSETEALHAFIATIHHAQAYAIGYEVPTAVKLRNSGASYSLFTPLTEASTVTLDFPPGMRVIGSSHSQNGVSFNNRGSVSEVKTIALQTSTGVKLITVQMEHGRILVRDQ</sequence>
<evidence type="ECO:0000256" key="2">
    <source>
        <dbReference type="ARBA" id="ARBA00023287"/>
    </source>
</evidence>
<keyword evidence="5" id="KW-1185">Reference proteome</keyword>
<feature type="transmembrane region" description="Helical" evidence="3">
    <location>
        <begin position="6"/>
        <end position="27"/>
    </location>
</feature>
<reference evidence="4 5" key="1">
    <citation type="submission" date="2020-08" db="EMBL/GenBank/DDBJ databases">
        <title>A Genomic Blueprint of the Chicken Gut Microbiome.</title>
        <authorList>
            <person name="Gilroy R."/>
            <person name="Ravi A."/>
            <person name="Getino M."/>
            <person name="Pursley I."/>
            <person name="Horton D.L."/>
            <person name="Alikhan N.-F."/>
            <person name="Baker D."/>
            <person name="Gharbi K."/>
            <person name="Hall N."/>
            <person name="Watson M."/>
            <person name="Adriaenssens E.M."/>
            <person name="Foster-Nyarko E."/>
            <person name="Jarju S."/>
            <person name="Secka A."/>
            <person name="Antonio M."/>
            <person name="Oren A."/>
            <person name="Chaudhuri R."/>
            <person name="La Ragione R.M."/>
            <person name="Hildebrand F."/>
            <person name="Pallen M.J."/>
        </authorList>
    </citation>
    <scope>NUCLEOTIDE SEQUENCE [LARGE SCALE GENOMIC DNA]</scope>
    <source>
        <strain evidence="4 5">Sa2YVA2</strain>
    </source>
</reference>
<evidence type="ECO:0000256" key="3">
    <source>
        <dbReference type="SAM" id="Phobius"/>
    </source>
</evidence>
<dbReference type="EMBL" id="JACSQN010000001">
    <property type="protein sequence ID" value="MBD7983165.1"/>
    <property type="molecule type" value="Genomic_DNA"/>
</dbReference>
<evidence type="ECO:0000313" key="4">
    <source>
        <dbReference type="EMBL" id="MBD7983165.1"/>
    </source>
</evidence>
<dbReference type="InterPro" id="IPR016785">
    <property type="entry name" value="ComGD"/>
</dbReference>
<accession>A0ABR8U588</accession>
<organism evidence="4 5">
    <name type="scientific">Sporosarcina quadrami</name>
    <dbReference type="NCBI Taxonomy" id="2762234"/>
    <lineage>
        <taxon>Bacteria</taxon>
        <taxon>Bacillati</taxon>
        <taxon>Bacillota</taxon>
        <taxon>Bacilli</taxon>
        <taxon>Bacillales</taxon>
        <taxon>Caryophanaceae</taxon>
        <taxon>Sporosarcina</taxon>
    </lineage>
</organism>
<keyword evidence="3" id="KW-1133">Transmembrane helix</keyword>
<dbReference type="SUPFAM" id="SSF54523">
    <property type="entry name" value="Pili subunits"/>
    <property type="match status" value="1"/>
</dbReference>
<dbReference type="InterPro" id="IPR045584">
    <property type="entry name" value="Pilin-like"/>
</dbReference>
<keyword evidence="3" id="KW-0812">Transmembrane</keyword>
<keyword evidence="2" id="KW-0178">Competence</keyword>
<keyword evidence="3" id="KW-0472">Membrane</keyword>
<protein>
    <submittedName>
        <fullName evidence="4">Type II secretion system protein</fullName>
    </submittedName>
</protein>
<dbReference type="Gene3D" id="3.30.700.10">
    <property type="entry name" value="Glycoprotein, Type 4 Pilin"/>
    <property type="match status" value="1"/>
</dbReference>
<dbReference type="InterPro" id="IPR012902">
    <property type="entry name" value="N_methyl_site"/>
</dbReference>
<proteinExistence type="predicted"/>
<dbReference type="Pfam" id="PF07963">
    <property type="entry name" value="N_methyl"/>
    <property type="match status" value="1"/>
</dbReference>